<dbReference type="GO" id="GO:0009055">
    <property type="term" value="F:electron transfer activity"/>
    <property type="evidence" value="ECO:0007669"/>
    <property type="project" value="InterPro"/>
</dbReference>
<dbReference type="InterPro" id="IPR036909">
    <property type="entry name" value="Cyt_c-like_dom_sf"/>
</dbReference>
<keyword evidence="5 6" id="KW-0408">Iron</keyword>
<protein>
    <submittedName>
        <fullName evidence="9">Cytochrome c</fullName>
    </submittedName>
</protein>
<dbReference type="Proteomes" id="UP000632828">
    <property type="component" value="Unassembled WGS sequence"/>
</dbReference>
<evidence type="ECO:0000313" key="9">
    <source>
        <dbReference type="EMBL" id="MBD1399457.1"/>
    </source>
</evidence>
<organism evidence="9 10">
    <name type="scientific">Pelovirga terrestris</name>
    <dbReference type="NCBI Taxonomy" id="2771352"/>
    <lineage>
        <taxon>Bacteria</taxon>
        <taxon>Pseudomonadati</taxon>
        <taxon>Thermodesulfobacteriota</taxon>
        <taxon>Desulfuromonadia</taxon>
        <taxon>Geobacterales</taxon>
        <taxon>Geobacteraceae</taxon>
        <taxon>Pelovirga</taxon>
    </lineage>
</organism>
<dbReference type="InterPro" id="IPR009056">
    <property type="entry name" value="Cyt_c-like_dom"/>
</dbReference>
<dbReference type="InterPro" id="IPR002323">
    <property type="entry name" value="Cyt_CIE"/>
</dbReference>
<keyword evidence="10" id="KW-1185">Reference proteome</keyword>
<evidence type="ECO:0000256" key="3">
    <source>
        <dbReference type="ARBA" id="ARBA00022723"/>
    </source>
</evidence>
<sequence>MVACSNDSTETTQSPAPASKPAEDTIQRATDTVQKTADQVVEKGQELKDEAVQYVGKASETVAAKSEELQAGAEKLAQQGSDRLAALVPTAATFDKGRSIYQQSCRSCHDSGIMGAPKIGHERYSADIERLVANSIKGIGRMPARGGNRNLSDEDVRAAVLYMVEESK</sequence>
<keyword evidence="3 6" id="KW-0479">Metal-binding</keyword>
<evidence type="ECO:0000313" key="10">
    <source>
        <dbReference type="Proteomes" id="UP000632828"/>
    </source>
</evidence>
<evidence type="ECO:0000256" key="7">
    <source>
        <dbReference type="SAM" id="MobiDB-lite"/>
    </source>
</evidence>
<feature type="compositionally biased region" description="Polar residues" evidence="7">
    <location>
        <begin position="1"/>
        <end position="16"/>
    </location>
</feature>
<name>A0A8J6QLP3_9BACT</name>
<evidence type="ECO:0000256" key="2">
    <source>
        <dbReference type="ARBA" id="ARBA00022617"/>
    </source>
</evidence>
<dbReference type="Pfam" id="PF13442">
    <property type="entry name" value="Cytochrome_CBB3"/>
    <property type="match status" value="1"/>
</dbReference>
<evidence type="ECO:0000256" key="1">
    <source>
        <dbReference type="ARBA" id="ARBA00022448"/>
    </source>
</evidence>
<dbReference type="Gene3D" id="1.10.760.10">
    <property type="entry name" value="Cytochrome c-like domain"/>
    <property type="match status" value="1"/>
</dbReference>
<dbReference type="PANTHER" id="PTHR40942:SF2">
    <property type="entry name" value="CYTOCHROME-RELATED"/>
    <property type="match status" value="1"/>
</dbReference>
<dbReference type="PROSITE" id="PS51007">
    <property type="entry name" value="CYTC"/>
    <property type="match status" value="1"/>
</dbReference>
<keyword evidence="1" id="KW-0813">Transport</keyword>
<dbReference type="PRINTS" id="PR00607">
    <property type="entry name" value="CYTCHROMECIE"/>
</dbReference>
<proteinExistence type="predicted"/>
<dbReference type="GO" id="GO:0005506">
    <property type="term" value="F:iron ion binding"/>
    <property type="evidence" value="ECO:0007669"/>
    <property type="project" value="InterPro"/>
</dbReference>
<keyword evidence="4" id="KW-0249">Electron transport</keyword>
<feature type="region of interest" description="Disordered" evidence="7">
    <location>
        <begin position="1"/>
        <end position="34"/>
    </location>
</feature>
<dbReference type="GO" id="GO:0020037">
    <property type="term" value="F:heme binding"/>
    <property type="evidence" value="ECO:0007669"/>
    <property type="project" value="InterPro"/>
</dbReference>
<gene>
    <name evidence="9" type="ORF">ICT70_02100</name>
</gene>
<dbReference type="EMBL" id="JACWUN010000002">
    <property type="protein sequence ID" value="MBD1399457.1"/>
    <property type="molecule type" value="Genomic_DNA"/>
</dbReference>
<evidence type="ECO:0000256" key="6">
    <source>
        <dbReference type="PROSITE-ProRule" id="PRU00433"/>
    </source>
</evidence>
<evidence type="ECO:0000256" key="4">
    <source>
        <dbReference type="ARBA" id="ARBA00022982"/>
    </source>
</evidence>
<comment type="caution">
    <text evidence="9">The sequence shown here is derived from an EMBL/GenBank/DDBJ whole genome shotgun (WGS) entry which is preliminary data.</text>
</comment>
<evidence type="ECO:0000256" key="5">
    <source>
        <dbReference type="ARBA" id="ARBA00023004"/>
    </source>
</evidence>
<keyword evidence="2 6" id="KW-0349">Heme</keyword>
<dbReference type="PANTHER" id="PTHR40942">
    <property type="match status" value="1"/>
</dbReference>
<dbReference type="AlphaFoldDB" id="A0A8J6QLP3"/>
<accession>A0A8J6QLP3</accession>
<reference evidence="9" key="1">
    <citation type="submission" date="2020-09" db="EMBL/GenBank/DDBJ databases">
        <title>Pelobacter alkaliphilus sp. nov., a novel anaerobic arsenate-reducing bacterium from terrestrial mud volcano.</title>
        <authorList>
            <person name="Khomyakova M.A."/>
            <person name="Merkel A.Y."/>
            <person name="Slobodkin A.I."/>
        </authorList>
    </citation>
    <scope>NUCLEOTIDE SEQUENCE</scope>
    <source>
        <strain evidence="9">M08fum</strain>
    </source>
</reference>
<dbReference type="SUPFAM" id="SSF46626">
    <property type="entry name" value="Cytochrome c"/>
    <property type="match status" value="1"/>
</dbReference>
<feature type="domain" description="Cytochrome c" evidence="8">
    <location>
        <begin position="92"/>
        <end position="167"/>
    </location>
</feature>
<evidence type="ECO:0000259" key="8">
    <source>
        <dbReference type="PROSITE" id="PS51007"/>
    </source>
</evidence>